<dbReference type="InterPro" id="IPR031656">
    <property type="entry name" value="DAO_C"/>
</dbReference>
<reference evidence="9" key="2">
    <citation type="journal article" date="2023" name="Syst. Appl. Microbiol.">
        <title>Govania unica gen. nov., sp. nov., a rare biosphere bacterium that represents a novel family in the class Alphaproteobacteria.</title>
        <authorList>
            <person name="Vandamme P."/>
            <person name="Peeters C."/>
            <person name="Hettiarachchi A."/>
            <person name="Cnockaert M."/>
            <person name="Carlier A."/>
        </authorList>
    </citation>
    <scope>NUCLEOTIDE SEQUENCE</scope>
    <source>
        <strain evidence="9">LMG 31809</strain>
    </source>
</reference>
<evidence type="ECO:0000256" key="1">
    <source>
        <dbReference type="ARBA" id="ARBA00001974"/>
    </source>
</evidence>
<dbReference type="GO" id="GO:0004368">
    <property type="term" value="F:glycerol-3-phosphate dehydrogenase (quinone) activity"/>
    <property type="evidence" value="ECO:0007669"/>
    <property type="project" value="UniProtKB-EC"/>
</dbReference>
<feature type="domain" description="Alpha-glycerophosphate oxidase C-terminal" evidence="8">
    <location>
        <begin position="386"/>
        <end position="482"/>
    </location>
</feature>
<dbReference type="EC" id="1.1.5.3" evidence="6"/>
<sequence length="504" mass="55177">MPQYDPTPTPDLYDLLIIGGGINGVGIARDAAGRGLRVLLAEAHDLASATSSASSKLIHGGLRYLEQYEFRLVRESLAEREVMLKIAPHLVHPMTFVMPHNKRLRPAWMLRIGLFLYDHMGGKHSLPASRGLDLAHLPEGLPLRPELTRGFSYADCAVDDARLVVVTSMDAAERGAHILTRSRVTSARPENGIWNVTINGRTLHARALVNAAGPWAGTVDHEVIGLPQRTPLRLVKGSHIIVPRLYAGDQAYILQAADRRVIFVMPFGPDHNLIGTTDLELTAMPDSPAITTAEIDYLCATVGDYFHKPPKAADVVGSFAGVRPLYDDGDGNASNVTRDYVLKLQTLDAAPLLSVYGGKLTTHRRLAEAVLHKLAPHFPKLGPAWTATAPLPGGDLGTDSFREFLAESACRYPWLPHALLDRYARAYGDRLHFLLNGCEDMSDLGPEILPGLHAREVAYLWNHEWARTAEDILWRRSKLGLGCADPAPLTAWLQSFDGSKGVSL</sequence>
<comment type="similarity">
    <text evidence="2 6">Belongs to the FAD-dependent glycerol-3-phosphate dehydrogenase family.</text>
</comment>
<dbReference type="PROSITE" id="PS00977">
    <property type="entry name" value="FAD_G3PDH_1"/>
    <property type="match status" value="1"/>
</dbReference>
<dbReference type="GO" id="GO:0009331">
    <property type="term" value="C:glycerol-3-phosphate dehydrogenase (FAD) complex"/>
    <property type="evidence" value="ECO:0007669"/>
    <property type="project" value="UniProtKB-UniRule"/>
</dbReference>
<evidence type="ECO:0000313" key="9">
    <source>
        <dbReference type="EMBL" id="MDA5192580.1"/>
    </source>
</evidence>
<evidence type="ECO:0000256" key="3">
    <source>
        <dbReference type="ARBA" id="ARBA00022630"/>
    </source>
</evidence>
<comment type="cofactor">
    <cofactor evidence="1 6">
        <name>FAD</name>
        <dbReference type="ChEBI" id="CHEBI:57692"/>
    </cofactor>
</comment>
<reference evidence="9" key="1">
    <citation type="submission" date="2022-08" db="EMBL/GenBank/DDBJ databases">
        <authorList>
            <person name="Vandamme P."/>
            <person name="Hettiarachchi A."/>
            <person name="Peeters C."/>
            <person name="Cnockaert M."/>
            <person name="Carlier A."/>
        </authorList>
    </citation>
    <scope>NUCLEOTIDE SEQUENCE</scope>
    <source>
        <strain evidence="9">LMG 31809</strain>
    </source>
</reference>
<dbReference type="Pfam" id="PF01266">
    <property type="entry name" value="DAO"/>
    <property type="match status" value="1"/>
</dbReference>
<dbReference type="Gene3D" id="3.50.50.60">
    <property type="entry name" value="FAD/NAD(P)-binding domain"/>
    <property type="match status" value="1"/>
</dbReference>
<dbReference type="SUPFAM" id="SSF51905">
    <property type="entry name" value="FAD/NAD(P)-binding domain"/>
    <property type="match status" value="1"/>
</dbReference>
<dbReference type="NCBIfam" id="NF009906">
    <property type="entry name" value="PRK13369.1"/>
    <property type="match status" value="1"/>
</dbReference>
<comment type="caution">
    <text evidence="9">The sequence shown here is derived from an EMBL/GenBank/DDBJ whole genome shotgun (WGS) entry which is preliminary data.</text>
</comment>
<evidence type="ECO:0000256" key="6">
    <source>
        <dbReference type="RuleBase" id="RU361217"/>
    </source>
</evidence>
<gene>
    <name evidence="9" type="primary">glpD</name>
    <name evidence="9" type="ORF">NYP16_01225</name>
</gene>
<dbReference type="Gene3D" id="1.10.8.870">
    <property type="entry name" value="Alpha-glycerophosphate oxidase, cap domain"/>
    <property type="match status" value="1"/>
</dbReference>
<dbReference type="InterPro" id="IPR038299">
    <property type="entry name" value="DAO_C_sf"/>
</dbReference>
<keyword evidence="4" id="KW-0274">FAD</keyword>
<dbReference type="Pfam" id="PF16901">
    <property type="entry name" value="DAO_C"/>
    <property type="match status" value="1"/>
</dbReference>
<dbReference type="InterPro" id="IPR006076">
    <property type="entry name" value="FAD-dep_OxRdtase"/>
</dbReference>
<name>A0A9X3TVM4_9PROT</name>
<dbReference type="AlphaFoldDB" id="A0A9X3TVM4"/>
<evidence type="ECO:0000256" key="5">
    <source>
        <dbReference type="ARBA" id="ARBA00023002"/>
    </source>
</evidence>
<keyword evidence="3 6" id="KW-0285">Flavoprotein</keyword>
<dbReference type="InterPro" id="IPR036188">
    <property type="entry name" value="FAD/NAD-bd_sf"/>
</dbReference>
<accession>A0A9X3TVM4</accession>
<dbReference type="InterPro" id="IPR000447">
    <property type="entry name" value="G3P_DH_FAD-dep"/>
</dbReference>
<evidence type="ECO:0000259" key="8">
    <source>
        <dbReference type="Pfam" id="PF16901"/>
    </source>
</evidence>
<evidence type="ECO:0000256" key="2">
    <source>
        <dbReference type="ARBA" id="ARBA00007330"/>
    </source>
</evidence>
<protein>
    <recommendedName>
        <fullName evidence="6">Glycerol-3-phosphate dehydrogenase</fullName>
        <ecNumber evidence="6">1.1.5.3</ecNumber>
    </recommendedName>
</protein>
<dbReference type="NCBIfam" id="NF008899">
    <property type="entry name" value="PRK12266.1"/>
    <property type="match status" value="1"/>
</dbReference>
<dbReference type="PANTHER" id="PTHR11985:SF15">
    <property type="entry name" value="GLYCEROL-3-PHOSPHATE DEHYDROGENASE, MITOCHONDRIAL"/>
    <property type="match status" value="1"/>
</dbReference>
<evidence type="ECO:0000256" key="4">
    <source>
        <dbReference type="ARBA" id="ARBA00022827"/>
    </source>
</evidence>
<dbReference type="GO" id="GO:0046168">
    <property type="term" value="P:glycerol-3-phosphate catabolic process"/>
    <property type="evidence" value="ECO:0007669"/>
    <property type="project" value="TreeGrafter"/>
</dbReference>
<dbReference type="Gene3D" id="3.30.9.10">
    <property type="entry name" value="D-Amino Acid Oxidase, subunit A, domain 2"/>
    <property type="match status" value="1"/>
</dbReference>
<proteinExistence type="inferred from homology"/>
<organism evidence="9 10">
    <name type="scientific">Govanella unica</name>
    <dbReference type="NCBI Taxonomy" id="2975056"/>
    <lineage>
        <taxon>Bacteria</taxon>
        <taxon>Pseudomonadati</taxon>
        <taxon>Pseudomonadota</taxon>
        <taxon>Alphaproteobacteria</taxon>
        <taxon>Emcibacterales</taxon>
        <taxon>Govanellaceae</taxon>
        <taxon>Govanella</taxon>
    </lineage>
</organism>
<dbReference type="PRINTS" id="PR01001">
    <property type="entry name" value="FADG3PDH"/>
</dbReference>
<evidence type="ECO:0000313" key="10">
    <source>
        <dbReference type="Proteomes" id="UP001141619"/>
    </source>
</evidence>
<feature type="domain" description="FAD dependent oxidoreductase" evidence="7">
    <location>
        <begin position="14"/>
        <end position="332"/>
    </location>
</feature>
<dbReference type="EMBL" id="JANWOI010000001">
    <property type="protein sequence ID" value="MDA5192580.1"/>
    <property type="molecule type" value="Genomic_DNA"/>
</dbReference>
<evidence type="ECO:0000259" key="7">
    <source>
        <dbReference type="Pfam" id="PF01266"/>
    </source>
</evidence>
<dbReference type="RefSeq" id="WP_274942285.1">
    <property type="nucleotide sequence ID" value="NZ_JANWOI010000001.1"/>
</dbReference>
<dbReference type="Proteomes" id="UP001141619">
    <property type="component" value="Unassembled WGS sequence"/>
</dbReference>
<dbReference type="PANTHER" id="PTHR11985">
    <property type="entry name" value="GLYCEROL-3-PHOSPHATE DEHYDROGENASE"/>
    <property type="match status" value="1"/>
</dbReference>
<keyword evidence="10" id="KW-1185">Reference proteome</keyword>
<keyword evidence="5 6" id="KW-0560">Oxidoreductase</keyword>
<comment type="catalytic activity">
    <reaction evidence="6">
        <text>a quinone + sn-glycerol 3-phosphate = dihydroxyacetone phosphate + a quinol</text>
        <dbReference type="Rhea" id="RHEA:18977"/>
        <dbReference type="ChEBI" id="CHEBI:24646"/>
        <dbReference type="ChEBI" id="CHEBI:57597"/>
        <dbReference type="ChEBI" id="CHEBI:57642"/>
        <dbReference type="ChEBI" id="CHEBI:132124"/>
        <dbReference type="EC" id="1.1.5.3"/>
    </reaction>
</comment>